<keyword evidence="2" id="KW-1133">Transmembrane helix</keyword>
<protein>
    <submittedName>
        <fullName evidence="4">Sensor domain-containing protein</fullName>
    </submittedName>
</protein>
<feature type="region of interest" description="Disordered" evidence="1">
    <location>
        <begin position="100"/>
        <end position="145"/>
    </location>
</feature>
<keyword evidence="2" id="KW-0812">Transmembrane</keyword>
<dbReference type="Pfam" id="PF13796">
    <property type="entry name" value="Sensor"/>
    <property type="match status" value="1"/>
</dbReference>
<evidence type="ECO:0000313" key="5">
    <source>
        <dbReference type="Proteomes" id="UP001595701"/>
    </source>
</evidence>
<name>A0ABV7SBA6_9ACTN</name>
<feature type="compositionally biased region" description="Basic and acidic residues" evidence="1">
    <location>
        <begin position="122"/>
        <end position="145"/>
    </location>
</feature>
<evidence type="ECO:0000313" key="4">
    <source>
        <dbReference type="EMBL" id="MFC3573592.1"/>
    </source>
</evidence>
<dbReference type="EMBL" id="JBHRWR010000008">
    <property type="protein sequence ID" value="MFC3573592.1"/>
    <property type="molecule type" value="Genomic_DNA"/>
</dbReference>
<dbReference type="Proteomes" id="UP001595701">
    <property type="component" value="Unassembled WGS sequence"/>
</dbReference>
<feature type="region of interest" description="Disordered" evidence="1">
    <location>
        <begin position="171"/>
        <end position="193"/>
    </location>
</feature>
<reference evidence="5" key="1">
    <citation type="journal article" date="2019" name="Int. J. Syst. Evol. Microbiol.">
        <title>The Global Catalogue of Microorganisms (GCM) 10K type strain sequencing project: providing services to taxonomists for standard genome sequencing and annotation.</title>
        <authorList>
            <consortium name="The Broad Institute Genomics Platform"/>
            <consortium name="The Broad Institute Genome Sequencing Center for Infectious Disease"/>
            <person name="Wu L."/>
            <person name="Ma J."/>
        </authorList>
    </citation>
    <scope>NUCLEOTIDE SEQUENCE [LARGE SCALE GENOMIC DNA]</scope>
    <source>
        <strain evidence="5">CGMCC 4.7035</strain>
    </source>
</reference>
<feature type="transmembrane region" description="Helical" evidence="2">
    <location>
        <begin position="23"/>
        <end position="48"/>
    </location>
</feature>
<feature type="domain" description="Putative sensor" evidence="3">
    <location>
        <begin position="23"/>
        <end position="100"/>
    </location>
</feature>
<evidence type="ECO:0000256" key="1">
    <source>
        <dbReference type="SAM" id="MobiDB-lite"/>
    </source>
</evidence>
<sequence length="209" mass="22725">MGKTVRQAARATVRLVLAAAMTFGLYLFVTVLLITAITTLAVVGAWMLPETVLLIRRIAGAKRQQVAAWTGREIPEAYQPLTVRERVRAAVRDPGTLTDLYDRHLPLRPPDPAGAPPVAARPADRRDGRRAQSLDVAPERRVRRTEGAGLTVAAYAGGGRGSVRHALNCPWRRGRSREAEHTGGRSQGTTRARCPGVRGHLVCAHRGRP</sequence>
<accession>A0ABV7SBA6</accession>
<evidence type="ECO:0000256" key="2">
    <source>
        <dbReference type="SAM" id="Phobius"/>
    </source>
</evidence>
<keyword evidence="2" id="KW-0472">Membrane</keyword>
<gene>
    <name evidence="4" type="ORF">ACFOZ0_09980</name>
</gene>
<proteinExistence type="predicted"/>
<keyword evidence="5" id="KW-1185">Reference proteome</keyword>
<evidence type="ECO:0000259" key="3">
    <source>
        <dbReference type="Pfam" id="PF13796"/>
    </source>
</evidence>
<dbReference type="InterPro" id="IPR025828">
    <property type="entry name" value="Put_sensor_dom"/>
</dbReference>
<organism evidence="4 5">
    <name type="scientific">Streptomyces yaanensis</name>
    <dbReference type="NCBI Taxonomy" id="1142239"/>
    <lineage>
        <taxon>Bacteria</taxon>
        <taxon>Bacillati</taxon>
        <taxon>Actinomycetota</taxon>
        <taxon>Actinomycetes</taxon>
        <taxon>Kitasatosporales</taxon>
        <taxon>Streptomycetaceae</taxon>
        <taxon>Streptomyces</taxon>
    </lineage>
</organism>
<dbReference type="RefSeq" id="WP_310763062.1">
    <property type="nucleotide sequence ID" value="NZ_JBHRWR010000008.1"/>
</dbReference>
<comment type="caution">
    <text evidence="4">The sequence shown here is derived from an EMBL/GenBank/DDBJ whole genome shotgun (WGS) entry which is preliminary data.</text>
</comment>